<evidence type="ECO:0000256" key="2">
    <source>
        <dbReference type="ARBA" id="ARBA00022771"/>
    </source>
</evidence>
<feature type="region of interest" description="Disordered" evidence="4">
    <location>
        <begin position="369"/>
        <end position="528"/>
    </location>
</feature>
<feature type="compositionally biased region" description="Basic and acidic residues" evidence="4">
    <location>
        <begin position="1122"/>
        <end position="1138"/>
    </location>
</feature>
<feature type="region of interest" description="Disordered" evidence="4">
    <location>
        <begin position="1"/>
        <end position="26"/>
    </location>
</feature>
<evidence type="ECO:0000259" key="5">
    <source>
        <dbReference type="PROSITE" id="PS51050"/>
    </source>
</evidence>
<keyword evidence="7" id="KW-1185">Reference proteome</keyword>
<evidence type="ECO:0000256" key="3">
    <source>
        <dbReference type="ARBA" id="ARBA00022833"/>
    </source>
</evidence>
<feature type="compositionally biased region" description="Polar residues" evidence="4">
    <location>
        <begin position="875"/>
        <end position="901"/>
    </location>
</feature>
<feature type="compositionally biased region" description="Basic and acidic residues" evidence="4">
    <location>
        <begin position="1294"/>
        <end position="1318"/>
    </location>
</feature>
<feature type="region of interest" description="Disordered" evidence="4">
    <location>
        <begin position="1549"/>
        <end position="1577"/>
    </location>
</feature>
<feature type="domain" description="CW-type" evidence="5">
    <location>
        <begin position="651"/>
        <end position="704"/>
    </location>
</feature>
<protein>
    <recommendedName>
        <fullName evidence="5">CW-type domain-containing protein</fullName>
    </recommendedName>
</protein>
<feature type="compositionally biased region" description="Low complexity" evidence="4">
    <location>
        <begin position="1034"/>
        <end position="1049"/>
    </location>
</feature>
<dbReference type="Pfam" id="PF24756">
    <property type="entry name" value="THD_CWZF3-5-7"/>
    <property type="match status" value="1"/>
</dbReference>
<dbReference type="eggNOG" id="ENOG502QS65">
    <property type="taxonomic scope" value="Eukaryota"/>
</dbReference>
<feature type="compositionally biased region" description="Polar residues" evidence="4">
    <location>
        <begin position="1366"/>
        <end position="1383"/>
    </location>
</feature>
<gene>
    <name evidence="6" type="ORF">RCOM_0555330</name>
</gene>
<accession>B9S3U2</accession>
<organism evidence="6 7">
    <name type="scientific">Ricinus communis</name>
    <name type="common">Castor bean</name>
    <dbReference type="NCBI Taxonomy" id="3988"/>
    <lineage>
        <taxon>Eukaryota</taxon>
        <taxon>Viridiplantae</taxon>
        <taxon>Streptophyta</taxon>
        <taxon>Embryophyta</taxon>
        <taxon>Tracheophyta</taxon>
        <taxon>Spermatophyta</taxon>
        <taxon>Magnoliopsida</taxon>
        <taxon>eudicotyledons</taxon>
        <taxon>Gunneridae</taxon>
        <taxon>Pentapetalae</taxon>
        <taxon>rosids</taxon>
        <taxon>fabids</taxon>
        <taxon>Malpighiales</taxon>
        <taxon>Euphorbiaceae</taxon>
        <taxon>Acalyphoideae</taxon>
        <taxon>Acalypheae</taxon>
        <taxon>Ricinus</taxon>
    </lineage>
</organism>
<feature type="compositionally biased region" description="Basic and acidic residues" evidence="4">
    <location>
        <begin position="1409"/>
        <end position="1423"/>
    </location>
</feature>
<sequence length="1670" mass="181321">MEDTELEEGEACSDHNNNRDDGYDASIDPDIALSYIDVKLQDVLGHFQKDFEGGVSAENLGAKFGGYGSFLPTYQRSPVWSHPRTPPKNQNYNAPRSPNNSQLEGNRHGLVSSSNAPQTVKLEPATASLVSLTASQASSSPIVAVKQEAGMPSSDLAKEHALRFESVNRKSTNFPDQKLLKVRIKVGSDNLSTQKNAAIYSGLGLDVSPSSSLDDSPSGSEGMSHGRQDSPFESPAHILEIMTSFPVCGSLLLSPLPDDLIHLPEKVKLLKGSVIFPVPTIGSESSGILPNGSVKGDGKILGEKKTKLPERNAILAESKSENKDSQGGIDVSLKEVDLDTLACEDLVSNTLKLPLLSNSYSVADAAKGMVRSSNKSREASNGVVRDKGSSDLIKEEEPNTHEDAWFENPKATSAGKIWEEKKASSPDSIPVYPRKDGHRKGRKPSGTVKSDSNISKGMKNASSELTDTLKQKADQKFTSNEQEGTKFPSGKERCSSDGKKKMKGSQNQANTVADISKDSLTGGSHSMAKSKISTYLDEYITKRESEDLKLQKNTGKAGDRYKDFFGDFELDQEESQMSPLGMTYENRQKDSEICEKNTRFYNNTSKERLSGKKSDKLLPTSEMHPKTTQGVTPFSGNGPISGVASAATVPAATKDNWVCCDKCQKWRLLPLGKNPNDLPEKWLCSMLNWLPGMNRCSFSEDETTNAVMALNQVPALVSQNNLLTNPGGVISSISVVVDQLDQNHQNLGLHAMPSGGKKKIKDGSALLSNSMKKGIQASVANGTLNEVNQPMVSEPDVLKLSKISDLTVEKQKNRQKEKHKVLESCSDGGDTRQPKIKGRRDLEEDSSRVSKKIRAEVMLEDWVSDHVNSEKIGPSSGNGLPTMSSGKNLPKNNGRTSSKDQVSARKSNDKVPMSMDDVSTDNGKRDDKEVRKKRKLKGSYDTQINTGTISNTGHDLQESRIMAKEEFSDNEYRKEKKARVSISDGKESSASKGSGKTDRKGSHRKNQQLGKYIGSSVSQRSLDGVDFSKRDSGSLHPSVAATSSSSKVSGSHKTKANFHETKGSPVESVSSSPLRVSKQDKLMSGQRNFTEKDDSSDAGLFSLGGRRKISDGEDDGGSDRSGAAKKEKVLEVAHHASHESSVLDFQEKDISRVSGGKFKQQIVPSPDITNHHLANGSSDYLGQENRCSSKTTTSERGHVDDRQHESHYLVNGSRPRKSGKGSSSRSKDKNRSFNYELDNGKLKVSDSINEQAPSFAVKPTDSKSKTEEKFGVRSDESENRYVDKDSIGLFSSESSKKESQSKVREHSGSDSKAHDASIPRHNLLLDSEAASGRGKSPSLPPSGGAQNEPVSHCPQPVSGSHKGNRANISVSNASDSDNPSKTLKQIRKIDQPNGTHHNSSKDPLSNGRRAKDLDAPSPVKRDSSSQGAIALKEAKNLKHSADRLKNSGFILESTRLYFEAALKFLHGASLLETCSSENPRSAEMIQSMQVYSSTAKLCEFCAHEYEKSKDMAAAALAYKCMEVAYMRVVYCAHNGANKDRHELQTALQMVPPGESPSSSASDVDNLNHPATADKGTLTKSISSPQVAGSHIIAARNRPNFSRLLNFAQDVNFAMEASRKSRLAFAAANLSLGETQRREGISSIKTALDFNFQDVEGLLRLVRLAIEATGR</sequence>
<feature type="region of interest" description="Disordered" evidence="4">
    <location>
        <begin position="809"/>
        <end position="849"/>
    </location>
</feature>
<dbReference type="GO" id="GO:0008270">
    <property type="term" value="F:zinc ion binding"/>
    <property type="evidence" value="ECO:0007669"/>
    <property type="project" value="UniProtKB-KW"/>
</dbReference>
<dbReference type="FunCoup" id="B9S3U2">
    <property type="interactions" value="1471"/>
</dbReference>
<evidence type="ECO:0000313" key="6">
    <source>
        <dbReference type="EMBL" id="EEF41623.1"/>
    </source>
</evidence>
<keyword evidence="3" id="KW-0862">Zinc</keyword>
<feature type="compositionally biased region" description="Polar residues" evidence="4">
    <location>
        <begin position="447"/>
        <end position="466"/>
    </location>
</feature>
<feature type="region of interest" description="Disordered" evidence="4">
    <location>
        <begin position="605"/>
        <end position="637"/>
    </location>
</feature>
<dbReference type="PANTHER" id="PTHR46524">
    <property type="entry name" value="CW-TYPE ZINC FINGER"/>
    <property type="match status" value="1"/>
</dbReference>
<feature type="compositionally biased region" description="Polar residues" evidence="4">
    <location>
        <begin position="1555"/>
        <end position="1564"/>
    </location>
</feature>
<feature type="region of interest" description="Disordered" evidence="4">
    <location>
        <begin position="78"/>
        <end position="114"/>
    </location>
</feature>
<feature type="compositionally biased region" description="Basic and acidic residues" evidence="4">
    <location>
        <begin position="984"/>
        <end position="1000"/>
    </location>
</feature>
<feature type="compositionally biased region" description="Polar residues" evidence="4">
    <location>
        <begin position="1392"/>
        <end position="1403"/>
    </location>
</feature>
<dbReference type="Pfam" id="PF07496">
    <property type="entry name" value="zf-CW"/>
    <property type="match status" value="1"/>
</dbReference>
<dbReference type="InParanoid" id="B9S3U2"/>
<feature type="compositionally biased region" description="Basic and acidic residues" evidence="4">
    <location>
        <begin position="12"/>
        <end position="22"/>
    </location>
</feature>
<dbReference type="Gene3D" id="3.30.40.100">
    <property type="match status" value="1"/>
</dbReference>
<feature type="region of interest" description="Disordered" evidence="4">
    <location>
        <begin position="868"/>
        <end position="1427"/>
    </location>
</feature>
<feature type="compositionally biased region" description="Basic and acidic residues" evidence="4">
    <location>
        <begin position="955"/>
        <end position="974"/>
    </location>
</feature>
<feature type="compositionally biased region" description="Basic and acidic residues" evidence="4">
    <location>
        <begin position="384"/>
        <end position="404"/>
    </location>
</feature>
<feature type="compositionally biased region" description="Polar residues" evidence="4">
    <location>
        <begin position="87"/>
        <end position="104"/>
    </location>
</feature>
<feature type="compositionally biased region" description="Polar residues" evidence="4">
    <location>
        <begin position="940"/>
        <end position="954"/>
    </location>
</feature>
<feature type="compositionally biased region" description="Low complexity" evidence="4">
    <location>
        <begin position="208"/>
        <end position="220"/>
    </location>
</feature>
<feature type="compositionally biased region" description="Polar residues" evidence="4">
    <location>
        <begin position="504"/>
        <end position="524"/>
    </location>
</feature>
<feature type="compositionally biased region" description="Polar residues" evidence="4">
    <location>
        <begin position="626"/>
        <end position="635"/>
    </location>
</feature>
<evidence type="ECO:0000256" key="4">
    <source>
        <dbReference type="SAM" id="MobiDB-lite"/>
    </source>
</evidence>
<feature type="compositionally biased region" description="Polar residues" evidence="4">
    <location>
        <begin position="1175"/>
        <end position="1192"/>
    </location>
</feature>
<dbReference type="InterPro" id="IPR056406">
    <property type="entry name" value="THD_CWZF3/5/7"/>
</dbReference>
<reference evidence="7" key="1">
    <citation type="journal article" date="2010" name="Nat. Biotechnol.">
        <title>Draft genome sequence of the oilseed species Ricinus communis.</title>
        <authorList>
            <person name="Chan A.P."/>
            <person name="Crabtree J."/>
            <person name="Zhao Q."/>
            <person name="Lorenzi H."/>
            <person name="Orvis J."/>
            <person name="Puiu D."/>
            <person name="Melake-Berhan A."/>
            <person name="Jones K.M."/>
            <person name="Redman J."/>
            <person name="Chen G."/>
            <person name="Cahoon E.B."/>
            <person name="Gedil M."/>
            <person name="Stanke M."/>
            <person name="Haas B.J."/>
            <person name="Wortman J.R."/>
            <person name="Fraser-Liggett C.M."/>
            <person name="Ravel J."/>
            <person name="Rabinowicz P.D."/>
        </authorList>
    </citation>
    <scope>NUCLEOTIDE SEQUENCE [LARGE SCALE GENOMIC DNA]</scope>
    <source>
        <strain evidence="7">cv. Hale</strain>
    </source>
</reference>
<feature type="compositionally biased region" description="Basic and acidic residues" evidence="4">
    <location>
        <begin position="1260"/>
        <end position="1286"/>
    </location>
</feature>
<dbReference type="InterPro" id="IPR055300">
    <property type="entry name" value="CWZF3/5/7"/>
</dbReference>
<feature type="compositionally biased region" description="Acidic residues" evidence="4">
    <location>
        <begin position="1"/>
        <end position="11"/>
    </location>
</feature>
<feature type="compositionally biased region" description="Basic and acidic residues" evidence="4">
    <location>
        <begin position="829"/>
        <end position="849"/>
    </location>
</feature>
<name>B9S3U2_RICCO</name>
<evidence type="ECO:0000313" key="7">
    <source>
        <dbReference type="Proteomes" id="UP000008311"/>
    </source>
</evidence>
<keyword evidence="2" id="KW-0863">Zinc-finger</keyword>
<proteinExistence type="predicted"/>
<dbReference type="InterPro" id="IPR011124">
    <property type="entry name" value="Znf_CW"/>
</dbReference>
<keyword evidence="1" id="KW-0479">Metal-binding</keyword>
<dbReference type="STRING" id="3988.B9S3U2"/>
<feature type="region of interest" description="Disordered" evidence="4">
    <location>
        <begin position="208"/>
        <end position="232"/>
    </location>
</feature>
<dbReference type="PROSITE" id="PS51050">
    <property type="entry name" value="ZF_CW"/>
    <property type="match status" value="1"/>
</dbReference>
<dbReference type="PANTHER" id="PTHR46524:SF7">
    <property type="entry name" value="CW-TYPE ZINC FINGER"/>
    <property type="match status" value="1"/>
</dbReference>
<feature type="compositionally biased region" description="Basic and acidic residues" evidence="4">
    <location>
        <begin position="1193"/>
        <end position="1207"/>
    </location>
</feature>
<feature type="compositionally biased region" description="Basic and acidic residues" evidence="4">
    <location>
        <begin position="489"/>
        <end position="499"/>
    </location>
</feature>
<evidence type="ECO:0000256" key="1">
    <source>
        <dbReference type="ARBA" id="ARBA00022723"/>
    </source>
</evidence>
<dbReference type="Proteomes" id="UP000008311">
    <property type="component" value="Unassembled WGS sequence"/>
</dbReference>
<feature type="compositionally biased region" description="Basic and acidic residues" evidence="4">
    <location>
        <begin position="605"/>
        <end position="616"/>
    </location>
</feature>
<dbReference type="EMBL" id="EQ973863">
    <property type="protein sequence ID" value="EEF41623.1"/>
    <property type="molecule type" value="Genomic_DNA"/>
</dbReference>